<dbReference type="EMBL" id="CP089983">
    <property type="protein sequence ID" value="WXB03971.1"/>
    <property type="molecule type" value="Genomic_DNA"/>
</dbReference>
<dbReference type="SUPFAM" id="SSF69318">
    <property type="entry name" value="Integrin alpha N-terminal domain"/>
    <property type="match status" value="1"/>
</dbReference>
<keyword evidence="1" id="KW-0472">Membrane</keyword>
<organism evidence="2 3">
    <name type="scientific">Pendulispora rubella</name>
    <dbReference type="NCBI Taxonomy" id="2741070"/>
    <lineage>
        <taxon>Bacteria</taxon>
        <taxon>Pseudomonadati</taxon>
        <taxon>Myxococcota</taxon>
        <taxon>Myxococcia</taxon>
        <taxon>Myxococcales</taxon>
        <taxon>Sorangiineae</taxon>
        <taxon>Pendulisporaceae</taxon>
        <taxon>Pendulispora</taxon>
    </lineage>
</organism>
<name>A0ABZ2L422_9BACT</name>
<keyword evidence="3" id="KW-1185">Reference proteome</keyword>
<reference evidence="2" key="1">
    <citation type="submission" date="2021-12" db="EMBL/GenBank/DDBJ databases">
        <title>Discovery of the Pendulisporaceae a myxobacterial family with distinct sporulation behavior and unique specialized metabolism.</title>
        <authorList>
            <person name="Garcia R."/>
            <person name="Popoff A."/>
            <person name="Bader C.D."/>
            <person name="Loehr J."/>
            <person name="Walesch S."/>
            <person name="Walt C."/>
            <person name="Boldt J."/>
            <person name="Bunk B."/>
            <person name="Haeckl F.J.F.P.J."/>
            <person name="Gunesch A.P."/>
            <person name="Birkelbach J."/>
            <person name="Nuebel U."/>
            <person name="Pietschmann T."/>
            <person name="Bach T."/>
            <person name="Mueller R."/>
        </authorList>
    </citation>
    <scope>NUCLEOTIDE SEQUENCE</scope>
    <source>
        <strain evidence="2">MSr11367</strain>
    </source>
</reference>
<dbReference type="RefSeq" id="WP_394833605.1">
    <property type="nucleotide sequence ID" value="NZ_CP089929.1"/>
</dbReference>
<feature type="transmembrane region" description="Helical" evidence="1">
    <location>
        <begin position="6"/>
        <end position="28"/>
    </location>
</feature>
<keyword evidence="1" id="KW-0812">Transmembrane</keyword>
<sequence>MKATGAAWRILVSFGVIVAVLAVAIFVAKLIQSNTDKPAQADAAVDAMTVPDASSESEIDADVEDAGTDAARAESLCETIAKEIEATASRKLGAEMGDASGWLLPDLFRDAHCVAAHTRSGTGIWAMVPTGVRTKDASAEVEVLWDVVHISGKGDRVTLAQPPFVSSVDRSLDLEQPTVFDYDGDGQDEVILTGASWVRDGVSQPYARLWTIKGKKIDAYSSGGTAPEFGAVEDIDDDGRPDLLTNGVYTAEAPDAPDAAGCGAPEHRLAGPLLALHSRADGTFSASDEVAFAYAKKACPARPKSLLVKDVPADASAQPASSLDNLVCARLWGVSEADVTAMIAKECRVPRPADAGVLDAGKDAGKAAPCSGEILCDDAARFRPWLRAKPPLSLR</sequence>
<keyword evidence="1" id="KW-1133">Transmembrane helix</keyword>
<gene>
    <name evidence="2" type="ORF">LVJ94_44570</name>
</gene>
<proteinExistence type="predicted"/>
<evidence type="ECO:0000313" key="2">
    <source>
        <dbReference type="EMBL" id="WXB03971.1"/>
    </source>
</evidence>
<dbReference type="InterPro" id="IPR028994">
    <property type="entry name" value="Integrin_alpha_N"/>
</dbReference>
<dbReference type="Proteomes" id="UP001374803">
    <property type="component" value="Chromosome"/>
</dbReference>
<protein>
    <submittedName>
        <fullName evidence="2">VCBS repeat-containing protein</fullName>
    </submittedName>
</protein>
<accession>A0ABZ2L422</accession>
<evidence type="ECO:0000313" key="3">
    <source>
        <dbReference type="Proteomes" id="UP001374803"/>
    </source>
</evidence>
<evidence type="ECO:0000256" key="1">
    <source>
        <dbReference type="SAM" id="Phobius"/>
    </source>
</evidence>